<sequence>MLSDIETGVASQKSRLQLDVMEISKCLAETNHQNAPISGAALYFVTWLKDFGVHTDRETQERFIKGLLKRKCASRAKIYFDLLAAGLISLDEATNCRSENEVALWRYIALSKLPSLIARLHDNESFPEEECPIIASMKVINSFPCLRHAGGMFQNNTSFEMLDSKFQSLQLLKPTAFSLESKLFSLALGNFNIPDIKLFLESFSAKPENAYFQVLIYIIENNTVFQERAVSACLDYLKFLSASRRYGDLGLVLANLLEHSKRLDIMLLYIPMSALLGLVEEFWQEGWIAQVRGESYQLFNVSVALALHFLEKYQLHQSFHKLLTNPQAFPIHLRCLGHVIDLELDFTQVPLLGSSELNESLAKLSSPREAVGLFRTSLFKMIASGGFGEWLKSTAHAMFLPLVTSKFSFLAFEGLNVLFAAVSDHWDLKAPAILFFKSLFSASLPQHYLRIFGSRCLSLARSLDLPEAKELHAIVSHRHKPKEELGLLTRQDITSYLTSFLIGFQPTKSNLSLLDSFKVFSNCLETYGVHAFAVILVEEILLQSLHFSEAVGLGSAIISLPLANQEHATLSLLQTLWAEVFYELISRLPEEDYNGAFLLGQLAGTSLLISAASQLFPELREVSHNMLFHILTPEIRETYSGLCTLTSSAAFLEKTTALDPRTDYRKNNVNIVHLGFLAGFLYDSNLLLLYQS</sequence>
<evidence type="ECO:0000313" key="2">
    <source>
        <dbReference type="Proteomes" id="UP001165960"/>
    </source>
</evidence>
<protein>
    <submittedName>
        <fullName evidence="1">Uncharacterized protein</fullName>
    </submittedName>
</protein>
<organism evidence="1 2">
    <name type="scientific">Entomophthora muscae</name>
    <dbReference type="NCBI Taxonomy" id="34485"/>
    <lineage>
        <taxon>Eukaryota</taxon>
        <taxon>Fungi</taxon>
        <taxon>Fungi incertae sedis</taxon>
        <taxon>Zoopagomycota</taxon>
        <taxon>Entomophthoromycotina</taxon>
        <taxon>Entomophthoromycetes</taxon>
        <taxon>Entomophthorales</taxon>
        <taxon>Entomophthoraceae</taxon>
        <taxon>Entomophthora</taxon>
    </lineage>
</organism>
<dbReference type="EMBL" id="QTSX02000275">
    <property type="protein sequence ID" value="KAJ9087370.1"/>
    <property type="molecule type" value="Genomic_DNA"/>
</dbReference>
<gene>
    <name evidence="1" type="ORF">DSO57_1033965</name>
</gene>
<evidence type="ECO:0000313" key="1">
    <source>
        <dbReference type="EMBL" id="KAJ9087370.1"/>
    </source>
</evidence>
<dbReference type="Proteomes" id="UP001165960">
    <property type="component" value="Unassembled WGS sequence"/>
</dbReference>
<name>A0ACC2UJV1_9FUNG</name>
<comment type="caution">
    <text evidence="1">The sequence shown here is derived from an EMBL/GenBank/DDBJ whole genome shotgun (WGS) entry which is preliminary data.</text>
</comment>
<reference evidence="1" key="1">
    <citation type="submission" date="2022-04" db="EMBL/GenBank/DDBJ databases">
        <title>Genome of the entomopathogenic fungus Entomophthora muscae.</title>
        <authorList>
            <person name="Elya C."/>
            <person name="Lovett B.R."/>
            <person name="Lee E."/>
            <person name="Macias A.M."/>
            <person name="Hajek A.E."/>
            <person name="De Bivort B.L."/>
            <person name="Kasson M.T."/>
            <person name="De Fine Licht H.H."/>
            <person name="Stajich J.E."/>
        </authorList>
    </citation>
    <scope>NUCLEOTIDE SEQUENCE</scope>
    <source>
        <strain evidence="1">Berkeley</strain>
    </source>
</reference>
<proteinExistence type="predicted"/>
<keyword evidence="2" id="KW-1185">Reference proteome</keyword>
<accession>A0ACC2UJV1</accession>